<reference evidence="7" key="1">
    <citation type="journal article" date="2020" name="mSystems">
        <title>Genome- and Community-Level Interaction Insights into Carbon Utilization and Element Cycling Functions of Hydrothermarchaeota in Hydrothermal Sediment.</title>
        <authorList>
            <person name="Zhou Z."/>
            <person name="Liu Y."/>
            <person name="Xu W."/>
            <person name="Pan J."/>
            <person name="Luo Z.H."/>
            <person name="Li M."/>
        </authorList>
    </citation>
    <scope>NUCLEOTIDE SEQUENCE [LARGE SCALE GENOMIC DNA]</scope>
    <source>
        <strain evidence="7">SpSt-349</strain>
    </source>
</reference>
<dbReference type="GO" id="GO:0043190">
    <property type="term" value="C:ATP-binding cassette (ABC) transporter complex"/>
    <property type="evidence" value="ECO:0007669"/>
    <property type="project" value="InterPro"/>
</dbReference>
<dbReference type="GO" id="GO:0006824">
    <property type="term" value="P:cobalt ion transport"/>
    <property type="evidence" value="ECO:0007669"/>
    <property type="project" value="InterPro"/>
</dbReference>
<evidence type="ECO:0000256" key="4">
    <source>
        <dbReference type="ARBA" id="ARBA00022989"/>
    </source>
</evidence>
<dbReference type="NCBIfam" id="TIGR02454">
    <property type="entry name" value="ECF_T_CbiQ"/>
    <property type="match status" value="1"/>
</dbReference>
<feature type="transmembrane region" description="Helical" evidence="6">
    <location>
        <begin position="79"/>
        <end position="96"/>
    </location>
</feature>
<feature type="transmembrane region" description="Helical" evidence="6">
    <location>
        <begin position="54"/>
        <end position="74"/>
    </location>
</feature>
<evidence type="ECO:0000256" key="1">
    <source>
        <dbReference type="ARBA" id="ARBA00004651"/>
    </source>
</evidence>
<keyword evidence="3 6" id="KW-0812">Transmembrane</keyword>
<dbReference type="Pfam" id="PF02361">
    <property type="entry name" value="CbiQ"/>
    <property type="match status" value="1"/>
</dbReference>
<comment type="subcellular location">
    <subcellularLocation>
        <location evidence="1">Cell membrane</location>
        <topology evidence="1">Multi-pass membrane protein</topology>
    </subcellularLocation>
</comment>
<accession>A0A831XFS3</accession>
<dbReference type="InterPro" id="IPR051611">
    <property type="entry name" value="ECF_transporter_component"/>
</dbReference>
<proteinExistence type="predicted"/>
<protein>
    <submittedName>
        <fullName evidence="7">Cobalt ECF transporter T component CbiQ</fullName>
    </submittedName>
</protein>
<evidence type="ECO:0000313" key="7">
    <source>
        <dbReference type="EMBL" id="HEN43347.1"/>
    </source>
</evidence>
<dbReference type="EMBL" id="DSOV01000058">
    <property type="protein sequence ID" value="HEN43347.1"/>
    <property type="molecule type" value="Genomic_DNA"/>
</dbReference>
<name>A0A831XFS3_GEOME</name>
<sequence>MAHIETALRDLNRLDLLAGGDSAIHRLDPRAKVLVTLAFIVTVVSFGRHEVAGLLPFAVFPLAMVAVSGIPPAVVLRKLLVVLPFAALVGLFNPFFDREPLLALGSLPVSGGWVSFLSIILRAALTVGAAVVLVAVTGFSGVCLALQRFGVPQAFVVQLLFLYRYLFVLGDEGIRMTRARELRSFAGRGMGLGAYGSLVGSLLLRTWDRAERIHMAMLSRGFRGEFHVRRESAFGRRDAAFTAGWCLLFLFLRLVNVPHLIGLLVTGVFR</sequence>
<feature type="transmembrane region" description="Helical" evidence="6">
    <location>
        <begin position="116"/>
        <end position="137"/>
    </location>
</feature>
<comment type="caution">
    <text evidence="7">The sequence shown here is derived from an EMBL/GenBank/DDBJ whole genome shotgun (WGS) entry which is preliminary data.</text>
</comment>
<evidence type="ECO:0000256" key="3">
    <source>
        <dbReference type="ARBA" id="ARBA00022692"/>
    </source>
</evidence>
<feature type="transmembrane region" description="Helical" evidence="6">
    <location>
        <begin position="239"/>
        <end position="261"/>
    </location>
</feature>
<evidence type="ECO:0000256" key="6">
    <source>
        <dbReference type="SAM" id="Phobius"/>
    </source>
</evidence>
<dbReference type="PANTHER" id="PTHR34857">
    <property type="entry name" value="SLL0384 PROTEIN"/>
    <property type="match status" value="1"/>
</dbReference>
<gene>
    <name evidence="7" type="primary">cbiQ</name>
    <name evidence="7" type="ORF">ENQ87_13440</name>
</gene>
<keyword evidence="2" id="KW-1003">Cell membrane</keyword>
<evidence type="ECO:0000256" key="5">
    <source>
        <dbReference type="ARBA" id="ARBA00023136"/>
    </source>
</evidence>
<dbReference type="CDD" id="cd16914">
    <property type="entry name" value="EcfT"/>
    <property type="match status" value="1"/>
</dbReference>
<feature type="transmembrane region" description="Helical" evidence="6">
    <location>
        <begin position="186"/>
        <end position="207"/>
    </location>
</feature>
<dbReference type="PANTHER" id="PTHR34857:SF2">
    <property type="entry name" value="SLL0384 PROTEIN"/>
    <property type="match status" value="1"/>
</dbReference>
<evidence type="ECO:0000256" key="2">
    <source>
        <dbReference type="ARBA" id="ARBA00022475"/>
    </source>
</evidence>
<organism evidence="7">
    <name type="scientific">Geobacter metallireducens</name>
    <dbReference type="NCBI Taxonomy" id="28232"/>
    <lineage>
        <taxon>Bacteria</taxon>
        <taxon>Pseudomonadati</taxon>
        <taxon>Thermodesulfobacteriota</taxon>
        <taxon>Desulfuromonadia</taxon>
        <taxon>Geobacterales</taxon>
        <taxon>Geobacteraceae</taxon>
        <taxon>Geobacter</taxon>
    </lineage>
</organism>
<dbReference type="InterPro" id="IPR003339">
    <property type="entry name" value="ABC/ECF_trnsptr_transmembrane"/>
</dbReference>
<keyword evidence="4 6" id="KW-1133">Transmembrane helix</keyword>
<dbReference type="InterPro" id="IPR012809">
    <property type="entry name" value="ECF_CbiQ"/>
</dbReference>
<dbReference type="AlphaFoldDB" id="A0A831XFS3"/>
<keyword evidence="5 6" id="KW-0472">Membrane</keyword>